<keyword evidence="3" id="KW-1185">Reference proteome</keyword>
<keyword evidence="1" id="KW-0472">Membrane</keyword>
<dbReference type="EMBL" id="JADBEM010000001">
    <property type="protein sequence ID" value="MBE1606378.1"/>
    <property type="molecule type" value="Genomic_DNA"/>
</dbReference>
<feature type="transmembrane region" description="Helical" evidence="1">
    <location>
        <begin position="85"/>
        <end position="107"/>
    </location>
</feature>
<organism evidence="2 3">
    <name type="scientific">Actinopolymorpha pittospori</name>
    <dbReference type="NCBI Taxonomy" id="648752"/>
    <lineage>
        <taxon>Bacteria</taxon>
        <taxon>Bacillati</taxon>
        <taxon>Actinomycetota</taxon>
        <taxon>Actinomycetes</taxon>
        <taxon>Propionibacteriales</taxon>
        <taxon>Actinopolymorphaceae</taxon>
        <taxon>Actinopolymorpha</taxon>
    </lineage>
</organism>
<accession>A0A927RK56</accession>
<evidence type="ECO:0000313" key="2">
    <source>
        <dbReference type="EMBL" id="MBE1606378.1"/>
    </source>
</evidence>
<evidence type="ECO:0000313" key="3">
    <source>
        <dbReference type="Proteomes" id="UP000638648"/>
    </source>
</evidence>
<name>A0A927RK56_9ACTN</name>
<keyword evidence="1" id="KW-0812">Transmembrane</keyword>
<dbReference type="AlphaFoldDB" id="A0A927RK56"/>
<evidence type="ECO:0000256" key="1">
    <source>
        <dbReference type="SAM" id="Phobius"/>
    </source>
</evidence>
<feature type="transmembrane region" description="Helical" evidence="1">
    <location>
        <begin position="6"/>
        <end position="27"/>
    </location>
</feature>
<dbReference type="RefSeq" id="WP_192750518.1">
    <property type="nucleotide sequence ID" value="NZ_BAABJL010000245.1"/>
</dbReference>
<feature type="transmembrane region" description="Helical" evidence="1">
    <location>
        <begin position="55"/>
        <end position="73"/>
    </location>
</feature>
<comment type="caution">
    <text evidence="2">The sequence shown here is derived from an EMBL/GenBank/DDBJ whole genome shotgun (WGS) entry which is preliminary data.</text>
</comment>
<reference evidence="2" key="1">
    <citation type="submission" date="2020-10" db="EMBL/GenBank/DDBJ databases">
        <title>Sequencing the genomes of 1000 actinobacteria strains.</title>
        <authorList>
            <person name="Klenk H.-P."/>
        </authorList>
    </citation>
    <scope>NUCLEOTIDE SEQUENCE</scope>
    <source>
        <strain evidence="2">DSM 45354</strain>
    </source>
</reference>
<sequence>MRLALVLVHAAVAAGWLGGMLYSLFVVTPKAARFFGRDDDGREAFLTTMASGNRWKVVAMIGVLAITGVALVLTDPRAGSRLPFYAVKAALLLVATLVFAHVSWRLWPRRLFALAEERPALLARFRRAAYALVVLVGAAFVLGVAAAQPH</sequence>
<protein>
    <submittedName>
        <fullName evidence="2">Membrane protein</fullName>
    </submittedName>
</protein>
<gene>
    <name evidence="2" type="ORF">HEB94_003226</name>
</gene>
<keyword evidence="1" id="KW-1133">Transmembrane helix</keyword>
<dbReference type="Proteomes" id="UP000638648">
    <property type="component" value="Unassembled WGS sequence"/>
</dbReference>
<feature type="transmembrane region" description="Helical" evidence="1">
    <location>
        <begin position="128"/>
        <end position="147"/>
    </location>
</feature>
<proteinExistence type="predicted"/>